<feature type="compositionally biased region" description="Basic and acidic residues" evidence="3">
    <location>
        <begin position="1372"/>
        <end position="1382"/>
    </location>
</feature>
<dbReference type="InterPro" id="IPR011989">
    <property type="entry name" value="ARM-like"/>
</dbReference>
<feature type="region of interest" description="Disordered" evidence="3">
    <location>
        <begin position="1346"/>
        <end position="1419"/>
    </location>
</feature>
<evidence type="ECO:0000313" key="5">
    <source>
        <dbReference type="Proteomes" id="UP001152622"/>
    </source>
</evidence>
<keyword evidence="1" id="KW-0040">ANK repeat</keyword>
<comment type="caution">
    <text evidence="4">The sequence shown here is derived from an EMBL/GenBank/DDBJ whole genome shotgun (WGS) entry which is preliminary data.</text>
</comment>
<dbReference type="SUPFAM" id="SSF48403">
    <property type="entry name" value="Ankyrin repeat"/>
    <property type="match status" value="1"/>
</dbReference>
<dbReference type="PANTHER" id="PTHR46464:SF1">
    <property type="entry name" value="ANKYRIN AND ARMADILLO REPEAT-CONTAINING PROTEIN"/>
    <property type="match status" value="1"/>
</dbReference>
<feature type="repeat" description="ARM" evidence="2">
    <location>
        <begin position="834"/>
        <end position="876"/>
    </location>
</feature>
<reference evidence="4" key="1">
    <citation type="journal article" date="2023" name="Science">
        <title>Genome structures resolve the early diversification of teleost fishes.</title>
        <authorList>
            <person name="Parey E."/>
            <person name="Louis A."/>
            <person name="Montfort J."/>
            <person name="Bouchez O."/>
            <person name="Roques C."/>
            <person name="Iampietro C."/>
            <person name="Lluch J."/>
            <person name="Castinel A."/>
            <person name="Donnadieu C."/>
            <person name="Desvignes T."/>
            <person name="Floi Bucao C."/>
            <person name="Jouanno E."/>
            <person name="Wen M."/>
            <person name="Mejri S."/>
            <person name="Dirks R."/>
            <person name="Jansen H."/>
            <person name="Henkel C."/>
            <person name="Chen W.J."/>
            <person name="Zahm M."/>
            <person name="Cabau C."/>
            <person name="Klopp C."/>
            <person name="Thompson A.W."/>
            <person name="Robinson-Rechavi M."/>
            <person name="Braasch I."/>
            <person name="Lecointre G."/>
            <person name="Bobe J."/>
            <person name="Postlethwait J.H."/>
            <person name="Berthelot C."/>
            <person name="Roest Crollius H."/>
            <person name="Guiguen Y."/>
        </authorList>
    </citation>
    <scope>NUCLEOTIDE SEQUENCE</scope>
    <source>
        <strain evidence="4">WJC10195</strain>
    </source>
</reference>
<dbReference type="SUPFAM" id="SSF48371">
    <property type="entry name" value="ARM repeat"/>
    <property type="match status" value="2"/>
</dbReference>
<feature type="repeat" description="ANK" evidence="1">
    <location>
        <begin position="578"/>
        <end position="610"/>
    </location>
</feature>
<gene>
    <name evidence="4" type="ORF">SKAU_G00248010</name>
</gene>
<dbReference type="InterPro" id="IPR016024">
    <property type="entry name" value="ARM-type_fold"/>
</dbReference>
<dbReference type="InterPro" id="IPR043379">
    <property type="entry name" value="ANKAR"/>
</dbReference>
<feature type="repeat" description="ARM" evidence="2">
    <location>
        <begin position="792"/>
        <end position="834"/>
    </location>
</feature>
<dbReference type="Gene3D" id="1.25.10.10">
    <property type="entry name" value="Leucine-rich Repeat Variant"/>
    <property type="match status" value="3"/>
</dbReference>
<accession>A0A9Q1IQN7</accession>
<feature type="compositionally biased region" description="Polar residues" evidence="3">
    <location>
        <begin position="1408"/>
        <end position="1419"/>
    </location>
</feature>
<evidence type="ECO:0000256" key="1">
    <source>
        <dbReference type="PROSITE-ProRule" id="PRU00023"/>
    </source>
</evidence>
<evidence type="ECO:0000313" key="4">
    <source>
        <dbReference type="EMBL" id="KAJ8349671.1"/>
    </source>
</evidence>
<dbReference type="PROSITE" id="PS50176">
    <property type="entry name" value="ARM_REPEAT"/>
    <property type="match status" value="2"/>
</dbReference>
<dbReference type="SMART" id="SM00248">
    <property type="entry name" value="ANK"/>
    <property type="match status" value="5"/>
</dbReference>
<sequence length="1419" mass="157427">MARSLISSRASKSRNDEDRTDVLTNLAALTAQRNAHIFFEKYDRREEQELLSLTTCSWLLCSDNFNIPVDFPPGIIKQMRNFTQSNVLILTPADPRVTLDYKVVQQIVRELTVGIYCFNQLPFISLEPNYDKSTSCQLTPAYYDTKVGQILINIDYTMKGLWHGAVIPGDKRVRFSELWRSSMDVDANGVPQTKKDMFSEFLTAGLMDISLEPCYRGIYTQDSDADPTYEPNSPGEQKLFSQYSEDILLKLTSCVSSCQQHENLFVFESTYSLASSVRGTRDRMELPTYQRLQQRLALQEKLVRNCLERKTETCQSLAYLRLIAFLVPFLVGLKKKMMIPDVSQMFQQFPDDKVKTERELPPLLLGPEFTCKHFPYKQDEYFHLHGGVEFDVGTPPLGDVSTEIKEAHVALQNLAADHLNDLRSQNSAYRQHFPVPVWEYKGKCYNVMAIDLEALYAKASRIQWWEAMNSVIKALWGKRLPLTDVQLHEQFKKMFGYKKAIKCKSAAFGLKATTERGLSAAFHSLCRKNSPAHLSVLDEHGFSLLHHAAVRNHAHILCQLAAAGVGLDQTLTTRFTRTGITGLHLAAQCGSLEALNCLLALQANYRLADKRGWMSVHFAAYYGQVPCIQALCRMDPALIEMHTAAQYRTSPLLLAVTSGSLPALDFLLSVGADWRRKDSEGNGVVHLAVLYFHTQVLEHLIQLDLEELPVWALLVEMLGGEKQKRLEMAVRCMEVLCVTVESSWKDIMNTDGVPALLGLLRSEGRALWCPAAAVLCHMTQRGEACEELVRCGAVPVLLGLLESRVAELHSRCAVILADLATHSEDYKALIAQLGGVVSVVRLLNSNLQDVLVNAVRCVQALCVRSPGNQSALAQAGAILPLVEFLTVKSEALQEESCSALADLALGHPQNQEAVCAAGAVGPLVHILRGRKLAAQVRAARALETIADHNPDIQARFLKKSAAKHLLRLLKVFQPGVKEQGAASLWVLGGQTHKQRRLMAEHIGYRFVLEFLLSSSDKMQNVGCQAVIALTRDCRTHQDGLCEEKGIPPLVRLLRASRTTQHTLLCVLQALRALCIGVAHTSNFNTQKAICVENAILTLVELLTYDRSLQVKVEVVQTLACLTLGNQELQALLSDQMKFIYTHVLELLQTQDQTICLEAGYALSLFAYNNKAQQTLILQTGGVSIATYEPFLQSESEAQRAKAAFQIVVLANVITDMDQVTLSARGVTVLVKLLGSSRRDTVTLTAQLLASLAHTRAGLPDAIITMAAVDHLCTHLFSEEEEVRISCACALGYLSFNRKAHRLLLVKCRNTPLIYELLTEHLIEDAKISKLFTADFTRQRQVGLPSLSLEANGGPPVPQHNKGDRCATSAGTRDTDLEKERLRSQSAPPLRARVSTSAGSPMVRLKEPTQGSVPSDKGSS</sequence>
<dbReference type="SMART" id="SM00185">
    <property type="entry name" value="ARM"/>
    <property type="match status" value="8"/>
</dbReference>
<dbReference type="InterPro" id="IPR002110">
    <property type="entry name" value="Ankyrin_rpt"/>
</dbReference>
<dbReference type="InterPro" id="IPR036770">
    <property type="entry name" value="Ankyrin_rpt-contain_sf"/>
</dbReference>
<dbReference type="Pfam" id="PF12796">
    <property type="entry name" value="Ank_2"/>
    <property type="match status" value="1"/>
</dbReference>
<dbReference type="OrthoDB" id="1683831at2759"/>
<proteinExistence type="predicted"/>
<dbReference type="PROSITE" id="PS50088">
    <property type="entry name" value="ANK_REPEAT"/>
    <property type="match status" value="2"/>
</dbReference>
<dbReference type="Pfam" id="PF00514">
    <property type="entry name" value="Arm"/>
    <property type="match status" value="1"/>
</dbReference>
<dbReference type="Proteomes" id="UP001152622">
    <property type="component" value="Chromosome 9"/>
</dbReference>
<organism evidence="4 5">
    <name type="scientific">Synaphobranchus kaupii</name>
    <name type="common">Kaup's arrowtooth eel</name>
    <dbReference type="NCBI Taxonomy" id="118154"/>
    <lineage>
        <taxon>Eukaryota</taxon>
        <taxon>Metazoa</taxon>
        <taxon>Chordata</taxon>
        <taxon>Craniata</taxon>
        <taxon>Vertebrata</taxon>
        <taxon>Euteleostomi</taxon>
        <taxon>Actinopterygii</taxon>
        <taxon>Neopterygii</taxon>
        <taxon>Teleostei</taxon>
        <taxon>Anguilliformes</taxon>
        <taxon>Synaphobranchidae</taxon>
        <taxon>Synaphobranchus</taxon>
    </lineage>
</organism>
<protein>
    <recommendedName>
        <fullName evidence="6">Ankyrin and armadillo repeat-containing protein</fullName>
    </recommendedName>
</protein>
<dbReference type="PANTHER" id="PTHR46464">
    <property type="entry name" value="ANK_REP_REGION DOMAIN-CONTAINING PROTEIN"/>
    <property type="match status" value="1"/>
</dbReference>
<dbReference type="InterPro" id="IPR000225">
    <property type="entry name" value="Armadillo"/>
</dbReference>
<keyword evidence="5" id="KW-1185">Reference proteome</keyword>
<dbReference type="EMBL" id="JAINUF010000009">
    <property type="protein sequence ID" value="KAJ8349671.1"/>
    <property type="molecule type" value="Genomic_DNA"/>
</dbReference>
<feature type="repeat" description="ANK" evidence="1">
    <location>
        <begin position="647"/>
        <end position="679"/>
    </location>
</feature>
<evidence type="ECO:0000256" key="2">
    <source>
        <dbReference type="PROSITE-ProRule" id="PRU00259"/>
    </source>
</evidence>
<evidence type="ECO:0000256" key="3">
    <source>
        <dbReference type="SAM" id="MobiDB-lite"/>
    </source>
</evidence>
<name>A0A9Q1IQN7_SYNKA</name>
<evidence type="ECO:0008006" key="6">
    <source>
        <dbReference type="Google" id="ProtNLM"/>
    </source>
</evidence>
<dbReference type="Gene3D" id="1.25.40.20">
    <property type="entry name" value="Ankyrin repeat-containing domain"/>
    <property type="match status" value="1"/>
</dbReference>